<feature type="transmembrane region" description="Helical" evidence="1">
    <location>
        <begin position="42"/>
        <end position="61"/>
    </location>
</feature>
<feature type="transmembrane region" description="Helical" evidence="1">
    <location>
        <begin position="128"/>
        <end position="145"/>
    </location>
</feature>
<feature type="transmembrane region" description="Helical" evidence="1">
    <location>
        <begin position="67"/>
        <end position="85"/>
    </location>
</feature>
<reference evidence="2" key="1">
    <citation type="submission" date="2018-05" db="EMBL/GenBank/DDBJ databases">
        <authorList>
            <person name="Lanie J.A."/>
            <person name="Ng W.-L."/>
            <person name="Kazmierczak K.M."/>
            <person name="Andrzejewski T.M."/>
            <person name="Davidsen T.M."/>
            <person name="Wayne K.J."/>
            <person name="Tettelin H."/>
            <person name="Glass J.I."/>
            <person name="Rusch D."/>
            <person name="Podicherti R."/>
            <person name="Tsui H.-C.T."/>
            <person name="Winkler M.E."/>
        </authorList>
    </citation>
    <scope>NUCLEOTIDE SEQUENCE</scope>
</reference>
<keyword evidence="1" id="KW-0472">Membrane</keyword>
<evidence type="ECO:0000313" key="2">
    <source>
        <dbReference type="EMBL" id="SVA45418.1"/>
    </source>
</evidence>
<evidence type="ECO:0008006" key="3">
    <source>
        <dbReference type="Google" id="ProtNLM"/>
    </source>
</evidence>
<feature type="non-terminal residue" evidence="2">
    <location>
        <position position="146"/>
    </location>
</feature>
<keyword evidence="1" id="KW-0812">Transmembrane</keyword>
<gene>
    <name evidence="2" type="ORF">METZ01_LOCUS98272</name>
</gene>
<feature type="transmembrane region" description="Helical" evidence="1">
    <location>
        <begin position="97"/>
        <end position="116"/>
    </location>
</feature>
<organism evidence="2">
    <name type="scientific">marine metagenome</name>
    <dbReference type="NCBI Taxonomy" id="408172"/>
    <lineage>
        <taxon>unclassified sequences</taxon>
        <taxon>metagenomes</taxon>
        <taxon>ecological metagenomes</taxon>
    </lineage>
</organism>
<proteinExistence type="predicted"/>
<keyword evidence="1" id="KW-1133">Transmembrane helix</keyword>
<feature type="transmembrane region" description="Helical" evidence="1">
    <location>
        <begin position="6"/>
        <end position="30"/>
    </location>
</feature>
<dbReference type="EMBL" id="UINC01010188">
    <property type="protein sequence ID" value="SVA45418.1"/>
    <property type="molecule type" value="Genomic_DNA"/>
</dbReference>
<dbReference type="AlphaFoldDB" id="A0A381W0B0"/>
<sequence length="146" mass="16644">MLIAFLIVGVLYLKNIFLTIFLGLLVALLLTREWTELSNMKVNLTQIIFFITVIFLAVFLGKIFINFFLIVSLIFWIIYAVSLVAKKTSLLNGLSFNNNYLGIFLIQSFIFGLIAILLFDNLCGEKNIFFVLFLIIFNTALIDITA</sequence>
<name>A0A381W0B0_9ZZZZ</name>
<protein>
    <recommendedName>
        <fullName evidence="3">Phosphatidate cytidylyltransferase</fullName>
    </recommendedName>
</protein>
<evidence type="ECO:0000256" key="1">
    <source>
        <dbReference type="SAM" id="Phobius"/>
    </source>
</evidence>
<accession>A0A381W0B0</accession>